<evidence type="ECO:0000313" key="1">
    <source>
        <dbReference type="EMBL" id="SCM82195.1"/>
    </source>
</evidence>
<protein>
    <submittedName>
        <fullName evidence="1">Uncharacterized protein</fullName>
    </submittedName>
</protein>
<dbReference type="AlphaFoldDB" id="A0A212LX70"/>
<organism evidence="1">
    <name type="scientific">uncultured Sporomusa sp</name>
    <dbReference type="NCBI Taxonomy" id="307249"/>
    <lineage>
        <taxon>Bacteria</taxon>
        <taxon>Bacillati</taxon>
        <taxon>Bacillota</taxon>
        <taxon>Negativicutes</taxon>
        <taxon>Selenomonadales</taxon>
        <taxon>Sporomusaceae</taxon>
        <taxon>Sporomusa</taxon>
        <taxon>environmental samples</taxon>
    </lineage>
</organism>
<proteinExistence type="predicted"/>
<sequence>MPASPWETLHNNENTACNEPLATVEVDVDPALKKGILSVGATNHFRG</sequence>
<reference evidence="1" key="1">
    <citation type="submission" date="2016-08" db="EMBL/GenBank/DDBJ databases">
        <authorList>
            <person name="Seilhamer J.J."/>
        </authorList>
    </citation>
    <scope>NUCLEOTIDE SEQUENCE</scope>
    <source>
        <strain evidence="1">86</strain>
    </source>
</reference>
<dbReference type="EMBL" id="FMJE01000004">
    <property type="protein sequence ID" value="SCM82195.1"/>
    <property type="molecule type" value="Genomic_DNA"/>
</dbReference>
<gene>
    <name evidence="1" type="ORF">KL86SPO_40680</name>
</gene>
<name>A0A212LX70_9FIRM</name>
<accession>A0A212LX70</accession>